<dbReference type="Proteomes" id="UP000070544">
    <property type="component" value="Unassembled WGS sequence"/>
</dbReference>
<reference evidence="1 2" key="1">
    <citation type="journal article" date="2015" name="Genome Biol. Evol.">
        <title>Phylogenomic analyses indicate that early fungi evolved digesting cell walls of algal ancestors of land plants.</title>
        <authorList>
            <person name="Chang Y."/>
            <person name="Wang S."/>
            <person name="Sekimoto S."/>
            <person name="Aerts A.L."/>
            <person name="Choi C."/>
            <person name="Clum A."/>
            <person name="LaButti K.M."/>
            <person name="Lindquist E.A."/>
            <person name="Yee Ngan C."/>
            <person name="Ohm R.A."/>
            <person name="Salamov A.A."/>
            <person name="Grigoriev I.V."/>
            <person name="Spatafora J.W."/>
            <person name="Berbee M.L."/>
        </authorList>
    </citation>
    <scope>NUCLEOTIDE SEQUENCE [LARGE SCALE GENOMIC DNA]</scope>
    <source>
        <strain evidence="1 2">JEL478</strain>
    </source>
</reference>
<evidence type="ECO:0000313" key="2">
    <source>
        <dbReference type="Proteomes" id="UP000070544"/>
    </source>
</evidence>
<dbReference type="Gene3D" id="1.25.40.20">
    <property type="entry name" value="Ankyrin repeat-containing domain"/>
    <property type="match status" value="1"/>
</dbReference>
<dbReference type="Pfam" id="PF00023">
    <property type="entry name" value="Ank"/>
    <property type="match status" value="1"/>
</dbReference>
<keyword evidence="2" id="KW-1185">Reference proteome</keyword>
<dbReference type="SMART" id="SM00248">
    <property type="entry name" value="ANK"/>
    <property type="match status" value="2"/>
</dbReference>
<proteinExistence type="predicted"/>
<protein>
    <recommendedName>
        <fullName evidence="3">Ankyrin</fullName>
    </recommendedName>
</protein>
<dbReference type="AlphaFoldDB" id="A0A139AAL9"/>
<dbReference type="SUPFAM" id="SSF48403">
    <property type="entry name" value="Ankyrin repeat"/>
    <property type="match status" value="1"/>
</dbReference>
<dbReference type="OrthoDB" id="20872at2759"/>
<accession>A0A139AAL9</accession>
<dbReference type="InterPro" id="IPR002110">
    <property type="entry name" value="Ankyrin_rpt"/>
</dbReference>
<name>A0A139AAL9_GONPJ</name>
<organism evidence="1 2">
    <name type="scientific">Gonapodya prolifera (strain JEL478)</name>
    <name type="common">Monoblepharis prolifera</name>
    <dbReference type="NCBI Taxonomy" id="1344416"/>
    <lineage>
        <taxon>Eukaryota</taxon>
        <taxon>Fungi</taxon>
        <taxon>Fungi incertae sedis</taxon>
        <taxon>Chytridiomycota</taxon>
        <taxon>Chytridiomycota incertae sedis</taxon>
        <taxon>Monoblepharidomycetes</taxon>
        <taxon>Monoblepharidales</taxon>
        <taxon>Gonapodyaceae</taxon>
        <taxon>Gonapodya</taxon>
    </lineage>
</organism>
<dbReference type="EMBL" id="KQ965773">
    <property type="protein sequence ID" value="KXS13902.1"/>
    <property type="molecule type" value="Genomic_DNA"/>
</dbReference>
<evidence type="ECO:0008006" key="3">
    <source>
        <dbReference type="Google" id="ProtNLM"/>
    </source>
</evidence>
<sequence length="236" mass="25624">MSQMKTPNHHLRCQGDPTLTFTENHTVTSNSLIEAIEAGDLDLVCGILASGADPNARKTVTITCTVWQSIKHGSWGRADVGMGNFESRVDSRQCESALALAIHSKNLAIVQALIRYGADMHAPIEWALPGFYEIWDEKAWFRRWRFVYSFPDALSLAAGVKNTVAARGGPSLVGNSPEFPSVRVNCKGGNVSLVNPSKDLSIYVSWCSVPLDIPIVGVKTTLATSPGSVDPTWLQL</sequence>
<dbReference type="InterPro" id="IPR036770">
    <property type="entry name" value="Ankyrin_rpt-contain_sf"/>
</dbReference>
<gene>
    <name evidence="1" type="ORF">M427DRAFT_359489</name>
</gene>
<evidence type="ECO:0000313" key="1">
    <source>
        <dbReference type="EMBL" id="KXS13902.1"/>
    </source>
</evidence>